<reference evidence="3 4" key="1">
    <citation type="submission" date="2020-09" db="EMBL/GenBank/DDBJ databases">
        <title>Sinomicrobium weinanense sp. nov., a halophilic bacteria isolated from saline-alkali soil.</title>
        <authorList>
            <person name="Wu P."/>
            <person name="Ren H."/>
            <person name="Mei Y."/>
            <person name="Liang Y."/>
            <person name="Chen Z."/>
        </authorList>
    </citation>
    <scope>NUCLEOTIDE SEQUENCE [LARGE SCALE GENOMIC DNA]</scope>
    <source>
        <strain evidence="3 4">FJxs</strain>
    </source>
</reference>
<comment type="caution">
    <text evidence="3">The sequence shown here is derived from an EMBL/GenBank/DDBJ whole genome shotgun (WGS) entry which is preliminary data.</text>
</comment>
<dbReference type="Gene3D" id="3.90.226.10">
    <property type="entry name" value="2-enoyl-CoA Hydratase, Chain A, domain 1"/>
    <property type="match status" value="1"/>
</dbReference>
<evidence type="ECO:0000313" key="4">
    <source>
        <dbReference type="Proteomes" id="UP000653730"/>
    </source>
</evidence>
<protein>
    <submittedName>
        <fullName evidence="3">Peptidase S41</fullName>
    </submittedName>
</protein>
<name>A0A926JUS9_9FLAO</name>
<accession>A0A926JUS9</accession>
<sequence>MKICSTFFILVSLLWYSPSLKAQSNNKETGDSLSYFNKFLVPSEMQADLNLFREIREKMNSGLYRYRTKEQIDSIYHQASQSIKEPLPVTEFYKIILRLTDFEGSVHNYTEPGTALMDFLKRQKAFFPYKLTYINGQIIFDGQTDRVPAGSRIISINGIKDTVLMRSFYKYFPSDGYTITEKLSASVDKVFDWRYLLEYGLTDNYTLQYIAPGASITQKITLPAVSLDERKKNLKNRYSAVVTDLTDPKTQPAYGFKMVKPSTGLLSLRSFGMATGKDDPAFDTYVRFIDSVFTVLDEKNIPNLIIDIRNNPGGSDPTFEQPMMYLTDKPFKENIHAHIIFDPDSIPYEKYFWGTSTSERIDSMALENGRKFLKDYFFEFKEGKSMQDTKHNPVYYPKSPAFKGNLYLLINENVASAASHFASLVKAYARNVTIVGVETVGGYYVHNGHIPLVYELPNSKIKTKFSIVYVVQDAPKKPDQPDGRGIIPDYEVWPELDDFLKHRDTQMEFVLKLIE</sequence>
<dbReference type="Pfam" id="PF03572">
    <property type="entry name" value="Peptidase_S41"/>
    <property type="match status" value="1"/>
</dbReference>
<evidence type="ECO:0000259" key="2">
    <source>
        <dbReference type="Pfam" id="PF03572"/>
    </source>
</evidence>
<dbReference type="PANTHER" id="PTHR32060">
    <property type="entry name" value="TAIL-SPECIFIC PROTEASE"/>
    <property type="match status" value="1"/>
</dbReference>
<dbReference type="Proteomes" id="UP000653730">
    <property type="component" value="Unassembled WGS sequence"/>
</dbReference>
<organism evidence="3 4">
    <name type="scientific">Sinomicrobium weinanense</name>
    <dbReference type="NCBI Taxonomy" id="2842200"/>
    <lineage>
        <taxon>Bacteria</taxon>
        <taxon>Pseudomonadati</taxon>
        <taxon>Bacteroidota</taxon>
        <taxon>Flavobacteriia</taxon>
        <taxon>Flavobacteriales</taxon>
        <taxon>Flavobacteriaceae</taxon>
        <taxon>Sinomicrobium</taxon>
    </lineage>
</organism>
<evidence type="ECO:0000313" key="3">
    <source>
        <dbReference type="EMBL" id="MBC9797942.1"/>
    </source>
</evidence>
<dbReference type="InterPro" id="IPR005151">
    <property type="entry name" value="Tail-specific_protease"/>
</dbReference>
<evidence type="ECO:0000256" key="1">
    <source>
        <dbReference type="SAM" id="SignalP"/>
    </source>
</evidence>
<feature type="domain" description="Tail specific protease" evidence="2">
    <location>
        <begin position="264"/>
        <end position="492"/>
    </location>
</feature>
<keyword evidence="1" id="KW-0732">Signal</keyword>
<dbReference type="RefSeq" id="WP_187967067.1">
    <property type="nucleotide sequence ID" value="NZ_JACVDC010000080.1"/>
</dbReference>
<dbReference type="GO" id="GO:0007165">
    <property type="term" value="P:signal transduction"/>
    <property type="evidence" value="ECO:0007669"/>
    <property type="project" value="TreeGrafter"/>
</dbReference>
<gene>
    <name evidence="3" type="ORF">IBL28_18365</name>
</gene>
<proteinExistence type="predicted"/>
<feature type="chain" id="PRO_5037104178" evidence="1">
    <location>
        <begin position="23"/>
        <end position="515"/>
    </location>
</feature>
<dbReference type="GO" id="GO:0030288">
    <property type="term" value="C:outer membrane-bounded periplasmic space"/>
    <property type="evidence" value="ECO:0007669"/>
    <property type="project" value="TreeGrafter"/>
</dbReference>
<keyword evidence="4" id="KW-1185">Reference proteome</keyword>
<dbReference type="AlphaFoldDB" id="A0A926JUS9"/>
<dbReference type="EMBL" id="JACVDC010000080">
    <property type="protein sequence ID" value="MBC9797942.1"/>
    <property type="molecule type" value="Genomic_DNA"/>
</dbReference>
<feature type="signal peptide" evidence="1">
    <location>
        <begin position="1"/>
        <end position="22"/>
    </location>
</feature>
<dbReference type="GO" id="GO:0006508">
    <property type="term" value="P:proteolysis"/>
    <property type="evidence" value="ECO:0007669"/>
    <property type="project" value="InterPro"/>
</dbReference>
<dbReference type="PANTHER" id="PTHR32060:SF30">
    <property type="entry name" value="CARBOXY-TERMINAL PROCESSING PROTEASE CTPA"/>
    <property type="match status" value="1"/>
</dbReference>
<dbReference type="GO" id="GO:0004175">
    <property type="term" value="F:endopeptidase activity"/>
    <property type="evidence" value="ECO:0007669"/>
    <property type="project" value="TreeGrafter"/>
</dbReference>
<dbReference type="SUPFAM" id="SSF52096">
    <property type="entry name" value="ClpP/crotonase"/>
    <property type="match status" value="1"/>
</dbReference>
<dbReference type="InterPro" id="IPR029045">
    <property type="entry name" value="ClpP/crotonase-like_dom_sf"/>
</dbReference>
<dbReference type="GO" id="GO:0008236">
    <property type="term" value="F:serine-type peptidase activity"/>
    <property type="evidence" value="ECO:0007669"/>
    <property type="project" value="InterPro"/>
</dbReference>